<dbReference type="Proteomes" id="UP000005877">
    <property type="component" value="Chromosome"/>
</dbReference>
<dbReference type="PANTHER" id="PTHR21621:SF0">
    <property type="entry name" value="BETA-CITRYLGLUTAMATE SYNTHASE B-RELATED"/>
    <property type="match status" value="1"/>
</dbReference>
<dbReference type="GO" id="GO:0005737">
    <property type="term" value="C:cytoplasm"/>
    <property type="evidence" value="ECO:0007669"/>
    <property type="project" value="TreeGrafter"/>
</dbReference>
<organism evidence="6 7">
    <name type="scientific">Methanothrix harundinacea (strain 6Ac)</name>
    <name type="common">Methanosaeta harundinacea</name>
    <dbReference type="NCBI Taxonomy" id="1110509"/>
    <lineage>
        <taxon>Archaea</taxon>
        <taxon>Methanobacteriati</taxon>
        <taxon>Methanobacteriota</taxon>
        <taxon>Stenosarchaea group</taxon>
        <taxon>Methanomicrobia</taxon>
        <taxon>Methanotrichales</taxon>
        <taxon>Methanotrichaceae</taxon>
        <taxon>Methanothrix</taxon>
    </lineage>
</organism>
<sequence length="290" mass="30336">MVTDRGDWTAEAIGSGLSRQGAKAEYLDFSELAALVGSDLRLLGEGRDLLGLSALIVRDLGRRGSSDVAFRFEALSALEESGVRVVNPPAAIARAANKFATSVALQRAGIPHPETLVTTSLSSAAEFVSAHGGAVYKPLFGFKGRGLRLLAPGDPSPLRELLEERGAVYLQEFLESTAQRPRDIRAFVVGGRVAGAIFRVAPPGSWISNLARGGAPERCPLTPEIEDLAVRAASAVGAVYCGVDLIETSSGLRVLEVNGTPSGWGLHQAWGIDVGELIARAVLRLAGGSG</sequence>
<dbReference type="InterPro" id="IPR013651">
    <property type="entry name" value="ATP-grasp_RimK-type"/>
</dbReference>
<keyword evidence="7" id="KW-1185">Reference proteome</keyword>
<protein>
    <submittedName>
        <fullName evidence="6">Tetrahydromethanopterin:alpha-L-glutamate ligase</fullName>
    </submittedName>
</protein>
<name>G7WQI4_METH6</name>
<evidence type="ECO:0000256" key="1">
    <source>
        <dbReference type="ARBA" id="ARBA00022723"/>
    </source>
</evidence>
<evidence type="ECO:0000259" key="5">
    <source>
        <dbReference type="PROSITE" id="PS50975"/>
    </source>
</evidence>
<gene>
    <name evidence="6" type="ordered locus">Mhar_2185</name>
</gene>
<dbReference type="GO" id="GO:0016879">
    <property type="term" value="F:ligase activity, forming carbon-nitrogen bonds"/>
    <property type="evidence" value="ECO:0007669"/>
    <property type="project" value="TreeGrafter"/>
</dbReference>
<evidence type="ECO:0000256" key="3">
    <source>
        <dbReference type="ARBA" id="ARBA00022840"/>
    </source>
</evidence>
<proteinExistence type="predicted"/>
<dbReference type="KEGG" id="mhi:Mhar_2185"/>
<dbReference type="STRING" id="1110509.Mhar_2185"/>
<keyword evidence="6" id="KW-0436">Ligase</keyword>
<dbReference type="NCBIfam" id="TIGR00768">
    <property type="entry name" value="rimK_fam"/>
    <property type="match status" value="1"/>
</dbReference>
<keyword evidence="2 4" id="KW-0547">Nucleotide-binding</keyword>
<dbReference type="AlphaFoldDB" id="G7WQI4"/>
<dbReference type="InterPro" id="IPR013815">
    <property type="entry name" value="ATP_grasp_subdomain_1"/>
</dbReference>
<dbReference type="PROSITE" id="PS50975">
    <property type="entry name" value="ATP_GRASP"/>
    <property type="match status" value="1"/>
</dbReference>
<evidence type="ECO:0000313" key="7">
    <source>
        <dbReference type="Proteomes" id="UP000005877"/>
    </source>
</evidence>
<dbReference type="PANTHER" id="PTHR21621">
    <property type="entry name" value="RIBOSOMAL PROTEIN S6 MODIFICATION PROTEIN"/>
    <property type="match status" value="1"/>
</dbReference>
<dbReference type="GO" id="GO:0005524">
    <property type="term" value="F:ATP binding"/>
    <property type="evidence" value="ECO:0007669"/>
    <property type="project" value="UniProtKB-UniRule"/>
</dbReference>
<keyword evidence="1" id="KW-0479">Metal-binding</keyword>
<accession>G7WQI4</accession>
<dbReference type="Pfam" id="PF08443">
    <property type="entry name" value="RimK"/>
    <property type="match status" value="1"/>
</dbReference>
<keyword evidence="3 4" id="KW-0067">ATP-binding</keyword>
<dbReference type="InterPro" id="IPR004666">
    <property type="entry name" value="Rp_bS6_RimK/Lys_biosynth_LsyX"/>
</dbReference>
<dbReference type="Gene3D" id="3.30.1490.20">
    <property type="entry name" value="ATP-grasp fold, A domain"/>
    <property type="match status" value="1"/>
</dbReference>
<reference evidence="6 7" key="1">
    <citation type="journal article" date="2012" name="PLoS ONE">
        <title>The genome characteristics and predicted function of methyl-group oxidation pathway in the obligate aceticlastic methanogens, Methanosaeta spp.</title>
        <authorList>
            <person name="Zhu J."/>
            <person name="Zheng H."/>
            <person name="Ai G."/>
            <person name="Zhang G."/>
            <person name="Liu D."/>
            <person name="Liu X."/>
            <person name="Dong X."/>
        </authorList>
    </citation>
    <scope>NUCLEOTIDE SEQUENCE [LARGE SCALE GENOMIC DNA]</scope>
    <source>
        <strain evidence="6 7">6Ac</strain>
    </source>
</reference>
<dbReference type="HOGENOM" id="CLU_054353_2_0_2"/>
<dbReference type="InterPro" id="IPR011761">
    <property type="entry name" value="ATP-grasp"/>
</dbReference>
<dbReference type="PATRIC" id="fig|1110509.7.peg.2419"/>
<evidence type="ECO:0000313" key="6">
    <source>
        <dbReference type="EMBL" id="AET65537.1"/>
    </source>
</evidence>
<dbReference type="SUPFAM" id="SSF56059">
    <property type="entry name" value="Glutathione synthetase ATP-binding domain-like"/>
    <property type="match status" value="1"/>
</dbReference>
<feature type="domain" description="ATP-grasp" evidence="5">
    <location>
        <begin position="102"/>
        <end position="283"/>
    </location>
</feature>
<dbReference type="GO" id="GO:0046872">
    <property type="term" value="F:metal ion binding"/>
    <property type="evidence" value="ECO:0007669"/>
    <property type="project" value="UniProtKB-KW"/>
</dbReference>
<dbReference type="Gene3D" id="3.40.50.20">
    <property type="match status" value="1"/>
</dbReference>
<evidence type="ECO:0000256" key="2">
    <source>
        <dbReference type="ARBA" id="ARBA00022741"/>
    </source>
</evidence>
<evidence type="ECO:0000256" key="4">
    <source>
        <dbReference type="PROSITE-ProRule" id="PRU00409"/>
    </source>
</evidence>
<dbReference type="EMBL" id="CP003117">
    <property type="protein sequence ID" value="AET65537.1"/>
    <property type="molecule type" value="Genomic_DNA"/>
</dbReference>
<dbReference type="Gene3D" id="3.30.470.20">
    <property type="entry name" value="ATP-grasp fold, B domain"/>
    <property type="match status" value="1"/>
</dbReference>